<keyword evidence="5" id="KW-0456">Lyase</keyword>
<dbReference type="InterPro" id="IPR003770">
    <property type="entry name" value="MLTG-like"/>
</dbReference>
<keyword evidence="1" id="KW-1003">Cell membrane</keyword>
<sequence>MQDQEPGEPGGFGDEISRMLHARALRHPDHADPIGMTRRHLRAAKGRRRTALGATATLVVAGGAAFGSGYVGLSHDNGTGTGAASGANGSAPDYSAAATCAANVKVPVDVPRGATTTTIAHALFEAGVVKSEDAYINAANHDQGSADIGAGTYVVCPGISGTNAVLELLKKSNLSDASQIIVQPHEWGKDVIAGLIDKRKWKQADFDTAIQNNTIGLPAWSKDSLTGQFTIEGMLEPGTYALVASDTPQSVLTQMVANRMTFLKSIDFETKAAALTCGTAHCTPEQVLTVGSIAEGEVTDPDDGQKVAEGVYTRLKDNDYLGIDSTALYWIGHLPNGKLPSAAQVQDPNNPYSTYAPHHGLPPTPVYDTSDDMIKSALTPSHQGTYYWCVTATGTEFFMKNQTPAFKNACTAK</sequence>
<evidence type="ECO:0000256" key="1">
    <source>
        <dbReference type="ARBA" id="ARBA00022475"/>
    </source>
</evidence>
<name>A0ABS5KTG5_9ACTN</name>
<evidence type="ECO:0000256" key="4">
    <source>
        <dbReference type="ARBA" id="ARBA00023136"/>
    </source>
</evidence>
<evidence type="ECO:0000313" key="8">
    <source>
        <dbReference type="Proteomes" id="UP000730482"/>
    </source>
</evidence>
<keyword evidence="2" id="KW-0812">Transmembrane</keyword>
<evidence type="ECO:0000256" key="2">
    <source>
        <dbReference type="ARBA" id="ARBA00022692"/>
    </source>
</evidence>
<reference evidence="7 8" key="1">
    <citation type="submission" date="2020-02" db="EMBL/GenBank/DDBJ databases">
        <title>Acidophilic actinobacteria isolated from forest soil.</title>
        <authorList>
            <person name="Golinska P."/>
        </authorList>
    </citation>
    <scope>NUCLEOTIDE SEQUENCE [LARGE SCALE GENOMIC DNA]</scope>
    <source>
        <strain evidence="7 8">NL8</strain>
    </source>
</reference>
<protein>
    <submittedName>
        <fullName evidence="7">Endolytic transglycosylase MltG</fullName>
    </submittedName>
</protein>
<keyword evidence="8" id="KW-1185">Reference proteome</keyword>
<organism evidence="7 8">
    <name type="scientific">Catenulispora pinistramenti</name>
    <dbReference type="NCBI Taxonomy" id="2705254"/>
    <lineage>
        <taxon>Bacteria</taxon>
        <taxon>Bacillati</taxon>
        <taxon>Actinomycetota</taxon>
        <taxon>Actinomycetes</taxon>
        <taxon>Catenulisporales</taxon>
        <taxon>Catenulisporaceae</taxon>
        <taxon>Catenulispora</taxon>
    </lineage>
</organism>
<dbReference type="Proteomes" id="UP000730482">
    <property type="component" value="Unassembled WGS sequence"/>
</dbReference>
<dbReference type="Gene3D" id="3.30.1490.480">
    <property type="entry name" value="Endolytic murein transglycosylase"/>
    <property type="match status" value="1"/>
</dbReference>
<accession>A0ABS5KTG5</accession>
<dbReference type="PANTHER" id="PTHR30518:SF2">
    <property type="entry name" value="ENDOLYTIC MUREIN TRANSGLYCOSYLASE"/>
    <property type="match status" value="1"/>
</dbReference>
<dbReference type="PANTHER" id="PTHR30518">
    <property type="entry name" value="ENDOLYTIC MUREIN TRANSGLYCOSYLASE"/>
    <property type="match status" value="1"/>
</dbReference>
<dbReference type="RefSeq" id="WP_212010863.1">
    <property type="nucleotide sequence ID" value="NZ_JAAFYZ010000068.1"/>
</dbReference>
<dbReference type="EMBL" id="JAAFYZ010000068">
    <property type="protein sequence ID" value="MBS2549300.1"/>
    <property type="molecule type" value="Genomic_DNA"/>
</dbReference>
<proteinExistence type="predicted"/>
<keyword evidence="4" id="KW-0472">Membrane</keyword>
<keyword evidence="3" id="KW-1133">Transmembrane helix</keyword>
<gene>
    <name evidence="7" type="ORF">KGQ19_20765</name>
</gene>
<comment type="caution">
    <text evidence="7">The sequence shown here is derived from an EMBL/GenBank/DDBJ whole genome shotgun (WGS) entry which is preliminary data.</text>
</comment>
<evidence type="ECO:0000256" key="5">
    <source>
        <dbReference type="ARBA" id="ARBA00023239"/>
    </source>
</evidence>
<evidence type="ECO:0000313" key="7">
    <source>
        <dbReference type="EMBL" id="MBS2549300.1"/>
    </source>
</evidence>
<evidence type="ECO:0000256" key="3">
    <source>
        <dbReference type="ARBA" id="ARBA00022989"/>
    </source>
</evidence>
<keyword evidence="6" id="KW-0961">Cell wall biogenesis/degradation</keyword>
<evidence type="ECO:0000256" key="6">
    <source>
        <dbReference type="ARBA" id="ARBA00023316"/>
    </source>
</evidence>
<dbReference type="Pfam" id="PF02618">
    <property type="entry name" value="YceG"/>
    <property type="match status" value="1"/>
</dbReference>